<reference evidence="2" key="1">
    <citation type="submission" date="2020-01" db="EMBL/GenBank/DDBJ databases">
        <title>Genome sequence of Kobresia littledalei, the first chromosome-level genome in the family Cyperaceae.</title>
        <authorList>
            <person name="Qu G."/>
        </authorList>
    </citation>
    <scope>NUCLEOTIDE SEQUENCE</scope>
    <source>
        <strain evidence="2">C.B.Clarke</strain>
        <tissue evidence="2">Leaf</tissue>
    </source>
</reference>
<dbReference type="CDD" id="cd15798">
    <property type="entry name" value="PMEI-like_3"/>
    <property type="match status" value="1"/>
</dbReference>
<dbReference type="SUPFAM" id="SSF101148">
    <property type="entry name" value="Plant invertase/pectin methylesterase inhibitor"/>
    <property type="match status" value="1"/>
</dbReference>
<dbReference type="Pfam" id="PF04043">
    <property type="entry name" value="PMEI"/>
    <property type="match status" value="1"/>
</dbReference>
<dbReference type="InterPro" id="IPR006501">
    <property type="entry name" value="Pectinesterase_inhib_dom"/>
</dbReference>
<name>A0A833QMV6_9POAL</name>
<dbReference type="Proteomes" id="UP000623129">
    <property type="component" value="Unassembled WGS sequence"/>
</dbReference>
<protein>
    <recommendedName>
        <fullName evidence="1">Pectinesterase inhibitor domain-containing protein</fullName>
    </recommendedName>
</protein>
<dbReference type="OrthoDB" id="1430376at2759"/>
<evidence type="ECO:0000313" key="2">
    <source>
        <dbReference type="EMBL" id="KAF3322418.1"/>
    </source>
</evidence>
<evidence type="ECO:0000313" key="3">
    <source>
        <dbReference type="Proteomes" id="UP000623129"/>
    </source>
</evidence>
<dbReference type="GO" id="GO:0004857">
    <property type="term" value="F:enzyme inhibitor activity"/>
    <property type="evidence" value="ECO:0007669"/>
    <property type="project" value="InterPro"/>
</dbReference>
<keyword evidence="3" id="KW-1185">Reference proteome</keyword>
<proteinExistence type="predicted"/>
<dbReference type="Gene3D" id="1.20.140.40">
    <property type="entry name" value="Invertase/pectin methylesterase inhibitor family protein"/>
    <property type="match status" value="1"/>
</dbReference>
<sequence length="87" mass="9404">MGDCVMVLQKSLDTMVTLKESKLAGKWMEMDNIKTWVSAAMTDENTCMSGFTGGETAAKRLKRNVMDAMQRTSNALALLALIGPGST</sequence>
<dbReference type="AlphaFoldDB" id="A0A833QMV6"/>
<accession>A0A833QMV6</accession>
<organism evidence="2 3">
    <name type="scientific">Carex littledalei</name>
    <dbReference type="NCBI Taxonomy" id="544730"/>
    <lineage>
        <taxon>Eukaryota</taxon>
        <taxon>Viridiplantae</taxon>
        <taxon>Streptophyta</taxon>
        <taxon>Embryophyta</taxon>
        <taxon>Tracheophyta</taxon>
        <taxon>Spermatophyta</taxon>
        <taxon>Magnoliopsida</taxon>
        <taxon>Liliopsida</taxon>
        <taxon>Poales</taxon>
        <taxon>Cyperaceae</taxon>
        <taxon>Cyperoideae</taxon>
        <taxon>Cariceae</taxon>
        <taxon>Carex</taxon>
        <taxon>Carex subgen. Euthyceras</taxon>
    </lineage>
</organism>
<comment type="caution">
    <text evidence="2">The sequence shown here is derived from an EMBL/GenBank/DDBJ whole genome shotgun (WGS) entry which is preliminary data.</text>
</comment>
<dbReference type="EMBL" id="SWLB01000025">
    <property type="protein sequence ID" value="KAF3322418.1"/>
    <property type="molecule type" value="Genomic_DNA"/>
</dbReference>
<gene>
    <name evidence="2" type="ORF">FCM35_KLT13559</name>
</gene>
<evidence type="ECO:0000259" key="1">
    <source>
        <dbReference type="Pfam" id="PF04043"/>
    </source>
</evidence>
<feature type="domain" description="Pectinesterase inhibitor" evidence="1">
    <location>
        <begin position="2"/>
        <end position="78"/>
    </location>
</feature>
<dbReference type="InterPro" id="IPR035513">
    <property type="entry name" value="Invertase/methylesterase_inhib"/>
</dbReference>